<dbReference type="PANTHER" id="PTHR22916">
    <property type="entry name" value="GLYCOSYLTRANSFERASE"/>
    <property type="match status" value="1"/>
</dbReference>
<name>A0A2H1YHM6_9FLAO</name>
<dbReference type="PANTHER" id="PTHR22916:SF3">
    <property type="entry name" value="UDP-GLCNAC:BETAGAL BETA-1,3-N-ACETYLGLUCOSAMINYLTRANSFERASE-LIKE PROTEIN 1"/>
    <property type="match status" value="1"/>
</dbReference>
<keyword evidence="3" id="KW-1185">Reference proteome</keyword>
<dbReference type="GO" id="GO:0016758">
    <property type="term" value="F:hexosyltransferase activity"/>
    <property type="evidence" value="ECO:0007669"/>
    <property type="project" value="UniProtKB-ARBA"/>
</dbReference>
<dbReference type="Gene3D" id="3.90.550.10">
    <property type="entry name" value="Spore Coat Polysaccharide Biosynthesis Protein SpsA, Chain A"/>
    <property type="match status" value="1"/>
</dbReference>
<gene>
    <name evidence="2" type="ORF">TNO020_180331</name>
</gene>
<dbReference type="Proteomes" id="UP000234211">
    <property type="component" value="Unassembled WGS sequence"/>
</dbReference>
<organism evidence="2 3">
    <name type="scientific">Tenacibaculum piscium</name>
    <dbReference type="NCBI Taxonomy" id="1458515"/>
    <lineage>
        <taxon>Bacteria</taxon>
        <taxon>Pseudomonadati</taxon>
        <taxon>Bacteroidota</taxon>
        <taxon>Flavobacteriia</taxon>
        <taxon>Flavobacteriales</taxon>
        <taxon>Flavobacteriaceae</taxon>
        <taxon>Tenacibaculum</taxon>
    </lineage>
</organism>
<evidence type="ECO:0000259" key="1">
    <source>
        <dbReference type="Pfam" id="PF00535"/>
    </source>
</evidence>
<keyword evidence="2" id="KW-0808">Transferase</keyword>
<reference evidence="3" key="1">
    <citation type="submission" date="2017-11" db="EMBL/GenBank/DDBJ databases">
        <authorList>
            <person name="Duchaud E."/>
        </authorList>
    </citation>
    <scope>NUCLEOTIDE SEQUENCE [LARGE SCALE GENOMIC DNA]</scope>
    <source>
        <strain evidence="3">Tenacibaculum sp. TNO020</strain>
    </source>
</reference>
<dbReference type="AlphaFoldDB" id="A0A2H1YHM6"/>
<accession>A0A2H1YHM6</accession>
<evidence type="ECO:0000313" key="3">
    <source>
        <dbReference type="Proteomes" id="UP000234211"/>
    </source>
</evidence>
<proteinExistence type="predicted"/>
<dbReference type="OrthoDB" id="396512at2"/>
<feature type="domain" description="Glycosyltransferase 2-like" evidence="1">
    <location>
        <begin position="4"/>
        <end position="152"/>
    </location>
</feature>
<dbReference type="InterPro" id="IPR029044">
    <property type="entry name" value="Nucleotide-diphossugar_trans"/>
</dbReference>
<dbReference type="InterPro" id="IPR001173">
    <property type="entry name" value="Glyco_trans_2-like"/>
</dbReference>
<sequence>MDISVIIPTYQPKEYLSECLDSLYNQTLSFDKFEVILVLNGPKEPYNNYLQTSIKKYDKHFTISIIVSNLLGVSNARNTGIDAAKGNLLCFIDDDDIVSDSYLKELSEAHCKGCVVVSNVISFEDNIKNIQKDYLGEAFKNLKDKPFNLFEHRKLLSSACCKVIDKNIIANRRFSLKHKVGEDSLFMATISDKITDIKFTSNNAIYYRRIRKGSASRQKKTFKEKIKQRLPLVVDYIQLYLKNYPNYSFKFMLSRIVATFIHLLK</sequence>
<dbReference type="RefSeq" id="WP_101916787.1">
    <property type="nucleotide sequence ID" value="NZ_JAFMUR010000003.1"/>
</dbReference>
<dbReference type="Pfam" id="PF00535">
    <property type="entry name" value="Glycos_transf_2"/>
    <property type="match status" value="1"/>
</dbReference>
<evidence type="ECO:0000313" key="2">
    <source>
        <dbReference type="EMBL" id="SOS74297.1"/>
    </source>
</evidence>
<dbReference type="SUPFAM" id="SSF53448">
    <property type="entry name" value="Nucleotide-diphospho-sugar transferases"/>
    <property type="match status" value="1"/>
</dbReference>
<protein>
    <submittedName>
        <fullName evidence="2">Glycosyltransferase group 2 family protein</fullName>
    </submittedName>
</protein>
<dbReference type="EMBL" id="OENF01000010">
    <property type="protein sequence ID" value="SOS74297.1"/>
    <property type="molecule type" value="Genomic_DNA"/>
</dbReference>
<dbReference type="CDD" id="cd00761">
    <property type="entry name" value="Glyco_tranf_GTA_type"/>
    <property type="match status" value="1"/>
</dbReference>